<evidence type="ECO:0000256" key="1">
    <source>
        <dbReference type="ARBA" id="ARBA00004196"/>
    </source>
</evidence>
<feature type="transmembrane region" description="Helical" evidence="5">
    <location>
        <begin position="451"/>
        <end position="468"/>
    </location>
</feature>
<evidence type="ECO:0000256" key="3">
    <source>
        <dbReference type="SAM" id="Coils"/>
    </source>
</evidence>
<feature type="transmembrane region" description="Helical" evidence="5">
    <location>
        <begin position="384"/>
        <end position="402"/>
    </location>
</feature>
<evidence type="ECO:0000256" key="2">
    <source>
        <dbReference type="ARBA" id="ARBA00023054"/>
    </source>
</evidence>
<name>A0A3E0KTX5_9CHRO</name>
<feature type="transmembrane region" description="Helical" evidence="5">
    <location>
        <begin position="349"/>
        <end position="369"/>
    </location>
</feature>
<feature type="region of interest" description="Disordered" evidence="4">
    <location>
        <begin position="96"/>
        <end position="118"/>
    </location>
</feature>
<proteinExistence type="predicted"/>
<keyword evidence="2 3" id="KW-0175">Coiled coil</keyword>
<feature type="transmembrane region" description="Helical" evidence="5">
    <location>
        <begin position="150"/>
        <end position="171"/>
    </location>
</feature>
<feature type="region of interest" description="Disordered" evidence="4">
    <location>
        <begin position="422"/>
        <end position="442"/>
    </location>
</feature>
<comment type="subcellular location">
    <subcellularLocation>
        <location evidence="1">Cell envelope</location>
    </subcellularLocation>
</comment>
<dbReference type="GO" id="GO:0030313">
    <property type="term" value="C:cell envelope"/>
    <property type="evidence" value="ECO:0007669"/>
    <property type="project" value="UniProtKB-SubCell"/>
</dbReference>
<evidence type="ECO:0000313" key="7">
    <source>
        <dbReference type="EMBL" id="REJ38730.1"/>
    </source>
</evidence>
<sequence length="865" mass="97894">MPMPLSNCLREDLLVTKKIDRQTSAKRYFIQDPISQETFEFGEEEYFLCQLMDGVTSVPEILASFQERFNISLTEEDYQNFAGQIDSFGLLEPHQNQLPSSQSEEGNGHKNSSPTKKKSKQHSLLFIWKHPNPDAVFTSLARWTHPCHRWLRWSTWLLLPLLPIALLTFWNNRTVLWYDVGRFVHGLPFVLSYLVDILILNLCGRIIQGTVFAAYGGRSSVFGMTLALGFKPHFHVDLREYQSVPRKAQLWIYGTPLIMRLFIFSFGMIFWYAQRSSGTAFHIWLLLLAHAALATFVLMACPLWPLYGYYFLIAFFRLPDNFMSQSFRAWGMVIKGRNLPSFLSTREKLMLVGFGLGSIVFCLLMIYLIVTNFAKGLSTLFPEIFGPESAIIIVSVLVFIGFRKQISRLFFRGRNSQATTGLSSNLTEETKNSKKSSSPSRQGFRSWLKKNLKFFILAGLVALLFLPYRTMPGGPLQLLTPAEVAIQAEVDGKSKITRVMFSGGNEQLIRKGTVIAQMEDVDIEDTIETLQSQIEKALGDVKIKQSYLAKLLATPRKEDVEVARNQVKIAREEVDKAKKEVAVNKQNLEVIKKQIESALTQADFYFREASRLEEGYKEGAIALNLVEDAQRNAQTKKIEAEEKRQALLQQQQVIEQARSQLASKQRVLETSESQLKLLLAGPYPDEIEAARQDVEVAGAELERLRKQEQQERDKLKLTSLVMPLDGYLVTPYLDTKVGSYLDQGQTFAIAQDATKILAEVQVPEYDVGQFSIGKKVQIKLNAYPTETIMGKVVSITPSAGNSTTTGDLSSEPVVKVLVEIPDGKHLFKTGMTGYAKIEGPMKPFIVAFSSPIVRFFQIEIWSWLP</sequence>
<feature type="coiled-coil region" evidence="3">
    <location>
        <begin position="560"/>
        <end position="594"/>
    </location>
</feature>
<evidence type="ECO:0000313" key="8">
    <source>
        <dbReference type="Proteomes" id="UP000256873"/>
    </source>
</evidence>
<comment type="caution">
    <text evidence="7">The sequence shown here is derived from an EMBL/GenBank/DDBJ whole genome shotgun (WGS) entry which is preliminary data.</text>
</comment>
<dbReference type="InterPro" id="IPR050465">
    <property type="entry name" value="UPF0194_transport"/>
</dbReference>
<dbReference type="PANTHER" id="PTHR32347:SF23">
    <property type="entry name" value="BLL5650 PROTEIN"/>
    <property type="match status" value="1"/>
</dbReference>
<protein>
    <submittedName>
        <fullName evidence="7">HlyD family efflux transporter periplasmic adaptor subunit</fullName>
    </submittedName>
</protein>
<feature type="coiled-coil region" evidence="3">
    <location>
        <begin position="623"/>
        <end position="718"/>
    </location>
</feature>
<dbReference type="EMBL" id="QQWC01000010">
    <property type="protein sequence ID" value="REJ38730.1"/>
    <property type="molecule type" value="Genomic_DNA"/>
</dbReference>
<dbReference type="AlphaFoldDB" id="A0A3E0KTX5"/>
<feature type="transmembrane region" description="Helical" evidence="5">
    <location>
        <begin position="183"/>
        <end position="203"/>
    </location>
</feature>
<dbReference type="Proteomes" id="UP000256873">
    <property type="component" value="Unassembled WGS sequence"/>
</dbReference>
<reference evidence="7 8" key="1">
    <citation type="submission" date="2017-10" db="EMBL/GenBank/DDBJ databases">
        <title>A large-scale comparative metagenomic study reveals the eutrophication-driven functional interactions in six Microcystis-epibionts communities.</title>
        <authorList>
            <person name="Li Q."/>
            <person name="Lin F."/>
        </authorList>
    </citation>
    <scope>NUCLEOTIDE SEQUENCE [LARGE SCALE GENOMIC DNA]</scope>
    <source>
        <strain evidence="7">TF09</strain>
    </source>
</reference>
<dbReference type="PANTHER" id="PTHR32347">
    <property type="entry name" value="EFFLUX SYSTEM COMPONENT YKNX-RELATED"/>
    <property type="match status" value="1"/>
</dbReference>
<dbReference type="Pfam" id="PF25954">
    <property type="entry name" value="Beta-barrel_RND_2"/>
    <property type="match status" value="1"/>
</dbReference>
<keyword evidence="5" id="KW-0812">Transmembrane</keyword>
<evidence type="ECO:0000259" key="6">
    <source>
        <dbReference type="Pfam" id="PF25954"/>
    </source>
</evidence>
<gene>
    <name evidence="7" type="ORF">DWQ54_25325</name>
</gene>
<organism evidence="7 8">
    <name type="scientific">Microcystis flos-aquae TF09</name>
    <dbReference type="NCBI Taxonomy" id="2060473"/>
    <lineage>
        <taxon>Bacteria</taxon>
        <taxon>Bacillati</taxon>
        <taxon>Cyanobacteriota</taxon>
        <taxon>Cyanophyceae</taxon>
        <taxon>Oscillatoriophycideae</taxon>
        <taxon>Chroococcales</taxon>
        <taxon>Microcystaceae</taxon>
        <taxon>Microcystis</taxon>
    </lineage>
</organism>
<accession>A0A3E0KTX5</accession>
<evidence type="ECO:0000256" key="4">
    <source>
        <dbReference type="SAM" id="MobiDB-lite"/>
    </source>
</evidence>
<dbReference type="InterPro" id="IPR058792">
    <property type="entry name" value="Beta-barrel_RND_2"/>
</dbReference>
<feature type="compositionally biased region" description="Polar residues" evidence="4">
    <location>
        <begin position="96"/>
        <end position="114"/>
    </location>
</feature>
<evidence type="ECO:0000256" key="5">
    <source>
        <dbReference type="SAM" id="Phobius"/>
    </source>
</evidence>
<keyword evidence="5" id="KW-0472">Membrane</keyword>
<dbReference type="Gene3D" id="2.40.30.170">
    <property type="match status" value="1"/>
</dbReference>
<feature type="transmembrane region" description="Helical" evidence="5">
    <location>
        <begin position="250"/>
        <end position="273"/>
    </location>
</feature>
<feature type="domain" description="CusB-like beta-barrel" evidence="6">
    <location>
        <begin position="759"/>
        <end position="838"/>
    </location>
</feature>
<keyword evidence="5" id="KW-1133">Transmembrane helix</keyword>